<dbReference type="NCBIfam" id="TIGR01644">
    <property type="entry name" value="phage_P2_V"/>
    <property type="match status" value="1"/>
</dbReference>
<feature type="domain" description="Bacteriophage Mu Gp45 N-terminal" evidence="2">
    <location>
        <begin position="10"/>
        <end position="77"/>
    </location>
</feature>
<keyword evidence="4" id="KW-1185">Reference proteome</keyword>
<comment type="caution">
    <text evidence="3">The sequence shown here is derived from an EMBL/GenBank/DDBJ whole genome shotgun (WGS) entry which is preliminary data.</text>
</comment>
<evidence type="ECO:0000313" key="3">
    <source>
        <dbReference type="EMBL" id="MCF7545599.1"/>
    </source>
</evidence>
<dbReference type="PIRSF" id="PIRSF012337">
    <property type="entry name" value="gp45"/>
    <property type="match status" value="1"/>
</dbReference>
<organism evidence="3 4">
    <name type="scientific">Pseudomonas petrae</name>
    <dbReference type="NCBI Taxonomy" id="2912190"/>
    <lineage>
        <taxon>Bacteria</taxon>
        <taxon>Pseudomonadati</taxon>
        <taxon>Pseudomonadota</taxon>
        <taxon>Gammaproteobacteria</taxon>
        <taxon>Pseudomonadales</taxon>
        <taxon>Pseudomonadaceae</taxon>
        <taxon>Pseudomonas</taxon>
    </lineage>
</organism>
<dbReference type="InterPro" id="IPR014462">
    <property type="entry name" value="Phage_Mu_Gp45"/>
</dbReference>
<dbReference type="InterPro" id="IPR044033">
    <property type="entry name" value="GpV-like_apex"/>
</dbReference>
<gene>
    <name evidence="3" type="ORF">L4G47_25735</name>
</gene>
<reference evidence="3" key="1">
    <citation type="submission" date="2022-01" db="EMBL/GenBank/DDBJ databases">
        <title>Pseudomonas sp. nov. isolated from Antarctic regolith.</title>
        <authorList>
            <person name="Novakova D."/>
            <person name="Sedlar K."/>
        </authorList>
    </citation>
    <scope>NUCLEOTIDE SEQUENCE</scope>
    <source>
        <strain evidence="3">P2647</strain>
    </source>
</reference>
<evidence type="ECO:0000259" key="2">
    <source>
        <dbReference type="Pfam" id="PF06890"/>
    </source>
</evidence>
<dbReference type="RefSeq" id="WP_237254896.1">
    <property type="nucleotide sequence ID" value="NZ_JAKJXF010000004.1"/>
</dbReference>
<dbReference type="Pfam" id="PF18946">
    <property type="entry name" value="Apex"/>
    <property type="match status" value="1"/>
</dbReference>
<evidence type="ECO:0000256" key="1">
    <source>
        <dbReference type="SAM" id="MobiDB-lite"/>
    </source>
</evidence>
<feature type="region of interest" description="Disordered" evidence="1">
    <location>
        <begin position="143"/>
        <end position="171"/>
    </location>
</feature>
<dbReference type="InterPro" id="IPR053861">
    <property type="entry name" value="Phage_Mu_Gp45_N"/>
</dbReference>
<accession>A0ABS9IEB2</accession>
<name>A0ABS9IEB2_9PSED</name>
<protein>
    <submittedName>
        <fullName evidence="3">Phage baseplate assembly protein V</fullName>
    </submittedName>
</protein>
<proteinExistence type="predicted"/>
<evidence type="ECO:0000313" key="4">
    <source>
        <dbReference type="Proteomes" id="UP001162905"/>
    </source>
</evidence>
<dbReference type="Pfam" id="PF06890">
    <property type="entry name" value="Phage_Mu_Gp45"/>
    <property type="match status" value="1"/>
</dbReference>
<sequence>MSRLMNMLTRGVVALAKSTGKLQTLQMRLTHGEVKDGMEHLEPYGFTSCPHEGAEGLAGFMGGDRSHGVVIVVADRRYRLQALAAGEVAIYTDEGDKIHLKRGRIIDIQTDTLNITAATAVNFNTPTITQTGEIVSQGDQVAGGVSQIDHPHTGVRQGSDQSGPPVPAGGA</sequence>
<dbReference type="EMBL" id="JAKJXH010000051">
    <property type="protein sequence ID" value="MCF7545599.1"/>
    <property type="molecule type" value="Genomic_DNA"/>
</dbReference>
<dbReference type="Proteomes" id="UP001162905">
    <property type="component" value="Unassembled WGS sequence"/>
</dbReference>
<dbReference type="InterPro" id="IPR013046">
    <property type="entry name" value="GpV/Gp45"/>
</dbReference>